<dbReference type="RefSeq" id="WP_187218844.1">
    <property type="nucleotide sequence ID" value="NZ_JABVED010000002.1"/>
</dbReference>
<sequence length="77" mass="7867">MQDGPHRGLVSIMLVPAGVTAPLQPPWGDRPGAAGAVVATASGAQLIVAVEPLPDSAELPLDDGDVRELAQELAARY</sequence>
<comment type="caution">
    <text evidence="1">The sequence shown here is derived from an EMBL/GenBank/DDBJ whole genome shotgun (WGS) entry which is preliminary data.</text>
</comment>
<dbReference type="EMBL" id="JABVED010000002">
    <property type="protein sequence ID" value="MBC6446731.1"/>
    <property type="molecule type" value="Genomic_DNA"/>
</dbReference>
<reference evidence="1 2" key="1">
    <citation type="submission" date="2020-06" db="EMBL/GenBank/DDBJ databases">
        <title>Actinokineospora xiongansis sp. nov., isolated from soil of Baiyangdian.</title>
        <authorList>
            <person name="Zhang X."/>
        </authorList>
    </citation>
    <scope>NUCLEOTIDE SEQUENCE [LARGE SCALE GENOMIC DNA]</scope>
    <source>
        <strain evidence="1 2">HBU206404</strain>
    </source>
</reference>
<evidence type="ECO:0000313" key="2">
    <source>
        <dbReference type="Proteomes" id="UP000734823"/>
    </source>
</evidence>
<accession>A0ABR7L217</accession>
<proteinExistence type="predicted"/>
<gene>
    <name evidence="1" type="ORF">GPZ80_06020</name>
</gene>
<dbReference type="Proteomes" id="UP000734823">
    <property type="component" value="Unassembled WGS sequence"/>
</dbReference>
<protein>
    <submittedName>
        <fullName evidence="1">Uncharacterized protein</fullName>
    </submittedName>
</protein>
<name>A0ABR7L217_9PSEU</name>
<evidence type="ECO:0000313" key="1">
    <source>
        <dbReference type="EMBL" id="MBC6446731.1"/>
    </source>
</evidence>
<organism evidence="1 2">
    <name type="scientific">Actinokineospora xionganensis</name>
    <dbReference type="NCBI Taxonomy" id="2684470"/>
    <lineage>
        <taxon>Bacteria</taxon>
        <taxon>Bacillati</taxon>
        <taxon>Actinomycetota</taxon>
        <taxon>Actinomycetes</taxon>
        <taxon>Pseudonocardiales</taxon>
        <taxon>Pseudonocardiaceae</taxon>
        <taxon>Actinokineospora</taxon>
    </lineage>
</organism>
<keyword evidence="2" id="KW-1185">Reference proteome</keyword>